<dbReference type="EMBL" id="CAJOBC010002702">
    <property type="protein sequence ID" value="CAF3746813.1"/>
    <property type="molecule type" value="Genomic_DNA"/>
</dbReference>
<dbReference type="EMBL" id="CAJNOK010000175">
    <property type="protein sequence ID" value="CAF0734559.1"/>
    <property type="molecule type" value="Genomic_DNA"/>
</dbReference>
<feature type="compositionally biased region" description="Acidic residues" evidence="1">
    <location>
        <begin position="454"/>
        <end position="463"/>
    </location>
</feature>
<evidence type="ECO:0000313" key="6">
    <source>
        <dbReference type="Proteomes" id="UP000663829"/>
    </source>
</evidence>
<organism evidence="3 6">
    <name type="scientific">Didymodactylos carnosus</name>
    <dbReference type="NCBI Taxonomy" id="1234261"/>
    <lineage>
        <taxon>Eukaryota</taxon>
        <taxon>Metazoa</taxon>
        <taxon>Spiralia</taxon>
        <taxon>Gnathifera</taxon>
        <taxon>Rotifera</taxon>
        <taxon>Eurotatoria</taxon>
        <taxon>Bdelloidea</taxon>
        <taxon>Philodinida</taxon>
        <taxon>Philodinidae</taxon>
        <taxon>Didymodactylos</taxon>
    </lineage>
</organism>
<dbReference type="Proteomes" id="UP000677228">
    <property type="component" value="Unassembled WGS sequence"/>
</dbReference>
<dbReference type="AlphaFoldDB" id="A0A814EUD1"/>
<dbReference type="Proteomes" id="UP000681722">
    <property type="component" value="Unassembled WGS sequence"/>
</dbReference>
<proteinExistence type="predicted"/>
<gene>
    <name evidence="3" type="ORF">GPM918_LOCUS12384</name>
    <name evidence="2" type="ORF">OVA965_LOCUS1048</name>
    <name evidence="5" type="ORF">SRO942_LOCUS12385</name>
    <name evidence="4" type="ORF">TMI583_LOCUS1053</name>
</gene>
<dbReference type="Proteomes" id="UP000682733">
    <property type="component" value="Unassembled WGS sequence"/>
</dbReference>
<keyword evidence="6" id="KW-1185">Reference proteome</keyword>
<evidence type="ECO:0000313" key="2">
    <source>
        <dbReference type="EMBL" id="CAF0734559.1"/>
    </source>
</evidence>
<sequence>MHSTTKGNHQQLGIILSQLQNDEQRYQLLQTLRTRLAGYNLSVESIKLILDLFADEQYRFQVGQLLTTALNKLKADDCLSLLKGFQDEKQKFILFEQSYKKLNSDTCYDQLINILNEFTPSTRQKAENLLRNNYSELYTRLIHDSDGDTSFFQHEHHTKLKYHDPMIKQQEEKKKTIADSRSLTIITTIKENVTKMAGVEQACTKESDITNETLAHILDSITGTKQKQSSTELRSQLPYCEEQCHHRPHSILSSTAISVSSDLQSRESENSAYILKPMNSANKFTTEPTGLSNSDTDETRQQQHLHKQINAPFGLFFILRYFMSHLSKVCNEAVLLASTESIETTDMIINGQVSEIFYKKFESERTDDKTFDKSPVALRLNETMMMTCSADTTETRDDLATYESIWIKHGNEGNQKWLYNDSDEQLSSFVNYQPLTQIQFQSKNTSAQIYVYEEDDSGEEQSDGDQRLSLKRKLSSTSLSPQPIHPPNTNDLSISSSSSSMSSHNSVLYSETNDPVFESFVINDNKTVLNIIDTPGLFERGSDEIDVKDNATILKTIELCIVREITKFHLVCFYISKHSCLIVTRSELKNDNQREKLRNEVNNDQHFKELVKYFKQGIYFSGALNRDDYNNASKQNLLVQFQTICKYSDELIALFGNENTEPYPMRECAFDDVKQVFAE</sequence>
<comment type="caution">
    <text evidence="3">The sequence shown here is derived from an EMBL/GenBank/DDBJ whole genome shotgun (WGS) entry which is preliminary data.</text>
</comment>
<name>A0A814EUD1_9BILA</name>
<dbReference type="Proteomes" id="UP000663829">
    <property type="component" value="Unassembled WGS sequence"/>
</dbReference>
<dbReference type="EMBL" id="CAJOBA010000176">
    <property type="protein sequence ID" value="CAF3511071.1"/>
    <property type="molecule type" value="Genomic_DNA"/>
</dbReference>
<dbReference type="EMBL" id="CAJNOQ010002702">
    <property type="protein sequence ID" value="CAF0973905.1"/>
    <property type="molecule type" value="Genomic_DNA"/>
</dbReference>
<evidence type="ECO:0000313" key="4">
    <source>
        <dbReference type="EMBL" id="CAF3511071.1"/>
    </source>
</evidence>
<evidence type="ECO:0000313" key="3">
    <source>
        <dbReference type="EMBL" id="CAF0973905.1"/>
    </source>
</evidence>
<evidence type="ECO:0000256" key="1">
    <source>
        <dbReference type="SAM" id="MobiDB-lite"/>
    </source>
</evidence>
<protein>
    <submittedName>
        <fullName evidence="3">Uncharacterized protein</fullName>
    </submittedName>
</protein>
<reference evidence="3" key="1">
    <citation type="submission" date="2021-02" db="EMBL/GenBank/DDBJ databases">
        <authorList>
            <person name="Nowell W R."/>
        </authorList>
    </citation>
    <scope>NUCLEOTIDE SEQUENCE</scope>
</reference>
<feature type="region of interest" description="Disordered" evidence="1">
    <location>
        <begin position="454"/>
        <end position="498"/>
    </location>
</feature>
<evidence type="ECO:0000313" key="5">
    <source>
        <dbReference type="EMBL" id="CAF3746813.1"/>
    </source>
</evidence>
<accession>A0A814EUD1</accession>